<sequence>MPVNFMRHYYDVYCLLADASVKEFIGTDAYKDHKAKRFRKADEPDLTRNEAFLLSDAETRKAYADAYAKSRALYYREPALFDDILARISRRLPEL</sequence>
<evidence type="ECO:0000313" key="1">
    <source>
        <dbReference type="EMBL" id="CUS55598.1"/>
    </source>
</evidence>
<accession>A0A160TXC3</accession>
<reference evidence="1" key="1">
    <citation type="submission" date="2015-10" db="EMBL/GenBank/DDBJ databases">
        <authorList>
            <person name="Gilbert D.G."/>
        </authorList>
    </citation>
    <scope>NUCLEOTIDE SEQUENCE</scope>
</reference>
<dbReference type="AlphaFoldDB" id="A0A160TXC3"/>
<name>A0A160TXC3_9ZZZZ</name>
<proteinExistence type="predicted"/>
<dbReference type="EMBL" id="CZQD01000003">
    <property type="protein sequence ID" value="CUS55598.1"/>
    <property type="molecule type" value="Genomic_DNA"/>
</dbReference>
<evidence type="ECO:0008006" key="2">
    <source>
        <dbReference type="Google" id="ProtNLM"/>
    </source>
</evidence>
<dbReference type="InterPro" id="IPR014942">
    <property type="entry name" value="AbiEii"/>
</dbReference>
<protein>
    <recommendedName>
        <fullName evidence="2">Nucleotidyl transferase AbiEii toxin, Type IV TA system</fullName>
    </recommendedName>
</protein>
<dbReference type="Pfam" id="PF08843">
    <property type="entry name" value="AbiEii"/>
    <property type="match status" value="1"/>
</dbReference>
<organism evidence="1">
    <name type="scientific">hydrothermal vent metagenome</name>
    <dbReference type="NCBI Taxonomy" id="652676"/>
    <lineage>
        <taxon>unclassified sequences</taxon>
        <taxon>metagenomes</taxon>
        <taxon>ecological metagenomes</taxon>
    </lineage>
</organism>
<gene>
    <name evidence="1" type="ORF">MGWOODY_Hyp1565</name>
</gene>